<dbReference type="EMBL" id="SHNO01000001">
    <property type="protein sequence ID" value="MCX2976050.1"/>
    <property type="molecule type" value="Genomic_DNA"/>
</dbReference>
<comment type="caution">
    <text evidence="10">The sequence shown here is derived from an EMBL/GenBank/DDBJ whole genome shotgun (WGS) entry which is preliminary data.</text>
</comment>
<dbReference type="Proteomes" id="UP001143304">
    <property type="component" value="Unassembled WGS sequence"/>
</dbReference>
<comment type="function">
    <text evidence="9">Converts cobyric acid to cobinamide by the addition of aminopropanol on the F carboxylic group.</text>
</comment>
<evidence type="ECO:0000256" key="6">
    <source>
        <dbReference type="ARBA" id="ARBA00022692"/>
    </source>
</evidence>
<keyword evidence="6 9" id="KW-0812">Transmembrane</keyword>
<keyword evidence="8 9" id="KW-0472">Membrane</keyword>
<feature type="transmembrane region" description="Helical" evidence="9">
    <location>
        <begin position="50"/>
        <end position="68"/>
    </location>
</feature>
<organism evidence="10 11">
    <name type="scientific">Candidatus Marimicrobium litorale</name>
    <dbReference type="NCBI Taxonomy" id="2518991"/>
    <lineage>
        <taxon>Bacteria</taxon>
        <taxon>Pseudomonadati</taxon>
        <taxon>Pseudomonadota</taxon>
        <taxon>Gammaproteobacteria</taxon>
        <taxon>Cellvibrionales</taxon>
        <taxon>Halieaceae</taxon>
        <taxon>Marimicrobium</taxon>
    </lineage>
</organism>
<evidence type="ECO:0000313" key="10">
    <source>
        <dbReference type="EMBL" id="MCX2976050.1"/>
    </source>
</evidence>
<comment type="pathway">
    <text evidence="2 9">Cofactor biosynthesis; adenosylcobalamin biosynthesis.</text>
</comment>
<dbReference type="NCBIfam" id="TIGR00380">
    <property type="entry name" value="cobal_cbiB"/>
    <property type="match status" value="1"/>
</dbReference>
<dbReference type="Pfam" id="PF03186">
    <property type="entry name" value="CobD_Cbib"/>
    <property type="match status" value="1"/>
</dbReference>
<comment type="similarity">
    <text evidence="3 9">Belongs to the CobD/CbiB family.</text>
</comment>
<dbReference type="RefSeq" id="WP_279247804.1">
    <property type="nucleotide sequence ID" value="NZ_SHNO01000001.1"/>
</dbReference>
<keyword evidence="5 9" id="KW-0169">Cobalamin biosynthesis</keyword>
<evidence type="ECO:0000256" key="2">
    <source>
        <dbReference type="ARBA" id="ARBA00004953"/>
    </source>
</evidence>
<evidence type="ECO:0000256" key="1">
    <source>
        <dbReference type="ARBA" id="ARBA00004651"/>
    </source>
</evidence>
<comment type="caution">
    <text evidence="9">Lacks conserved residue(s) required for the propagation of feature annotation.</text>
</comment>
<sequence length="301" mass="32234">MLVTLILALLLDRLVGEVSRGHPLVAYGDIATWVEAQARERFATPAQGGGVAWVILVALPALLLMQFLSWFPGWLTVLADIAVLYFCIGMRSLEEHARAIQQPLLTGEMDVARDKLALIVSRDTAHLDAQSVAAGAVESVLENGSDAVIAPIFWFVVAGAPGALAYRLANTLDAMWGYRNQSYLHFGRSAALLDDVLNWIPARLCAFFYALAGQYHRARHCWSTQAPLWDSPNAGPVMAAGAGALGIRLGGPAAYGGIVRERPVLGEGAPAEARDIEAALQLLRRAVGVGLLFVFAGVILL</sequence>
<evidence type="ECO:0000256" key="7">
    <source>
        <dbReference type="ARBA" id="ARBA00022989"/>
    </source>
</evidence>
<evidence type="ECO:0000256" key="5">
    <source>
        <dbReference type="ARBA" id="ARBA00022573"/>
    </source>
</evidence>
<dbReference type="PANTHER" id="PTHR34308:SF1">
    <property type="entry name" value="COBALAMIN BIOSYNTHESIS PROTEIN CBIB"/>
    <property type="match status" value="1"/>
</dbReference>
<evidence type="ECO:0000256" key="3">
    <source>
        <dbReference type="ARBA" id="ARBA00006263"/>
    </source>
</evidence>
<feature type="transmembrane region" description="Helical" evidence="9">
    <location>
        <begin position="148"/>
        <end position="169"/>
    </location>
</feature>
<evidence type="ECO:0000256" key="8">
    <source>
        <dbReference type="ARBA" id="ARBA00023136"/>
    </source>
</evidence>
<evidence type="ECO:0000256" key="9">
    <source>
        <dbReference type="HAMAP-Rule" id="MF_00024"/>
    </source>
</evidence>
<keyword evidence="11" id="KW-1185">Reference proteome</keyword>
<gene>
    <name evidence="9" type="primary">cobD</name>
    <name evidence="10" type="ORF">EYC82_01600</name>
</gene>
<evidence type="ECO:0000313" key="11">
    <source>
        <dbReference type="Proteomes" id="UP001143304"/>
    </source>
</evidence>
<accession>A0ABT3T1J9</accession>
<keyword evidence="7 9" id="KW-1133">Transmembrane helix</keyword>
<comment type="subcellular location">
    <subcellularLocation>
        <location evidence="1 9">Cell membrane</location>
        <topology evidence="1 9">Multi-pass membrane protein</topology>
    </subcellularLocation>
</comment>
<protein>
    <recommendedName>
        <fullName evidence="9">Cobalamin biosynthesis protein CobD</fullName>
    </recommendedName>
</protein>
<name>A0ABT3T1J9_9GAMM</name>
<dbReference type="HAMAP" id="MF_00024">
    <property type="entry name" value="CobD_CbiB"/>
    <property type="match status" value="1"/>
</dbReference>
<feature type="transmembrane region" description="Helical" evidence="9">
    <location>
        <begin position="282"/>
        <end position="300"/>
    </location>
</feature>
<dbReference type="InterPro" id="IPR004485">
    <property type="entry name" value="Cobalamin_biosynth_CobD/CbiB"/>
</dbReference>
<keyword evidence="4 9" id="KW-1003">Cell membrane</keyword>
<dbReference type="PANTHER" id="PTHR34308">
    <property type="entry name" value="COBALAMIN BIOSYNTHESIS PROTEIN CBIB"/>
    <property type="match status" value="1"/>
</dbReference>
<evidence type="ECO:0000256" key="4">
    <source>
        <dbReference type="ARBA" id="ARBA00022475"/>
    </source>
</evidence>
<proteinExistence type="inferred from homology"/>
<reference evidence="10" key="1">
    <citation type="submission" date="2019-02" db="EMBL/GenBank/DDBJ databases">
        <authorList>
            <person name="Li S.-H."/>
        </authorList>
    </citation>
    <scope>NUCLEOTIDE SEQUENCE</scope>
    <source>
        <strain evidence="10">IMCC11814</strain>
    </source>
</reference>